<keyword evidence="2" id="KW-1185">Reference proteome</keyword>
<sequence length="103" mass="11402">MAGSGSRGDHRLNGVGATSKEHTQNCFVLAVPNCIERVDLSFAFIKEQIRNGDTLGGMNLTFPDRRVGRGELNREVRCGNQRDDRHGREECGIRKIGFLKNGS</sequence>
<dbReference type="EMBL" id="CAMAPF010000109">
    <property type="protein sequence ID" value="CAH9101145.1"/>
    <property type="molecule type" value="Genomic_DNA"/>
</dbReference>
<accession>A0AAV0DLI8</accession>
<reference evidence="1" key="1">
    <citation type="submission" date="2022-07" db="EMBL/GenBank/DDBJ databases">
        <authorList>
            <person name="Macas J."/>
            <person name="Novak P."/>
            <person name="Neumann P."/>
        </authorList>
    </citation>
    <scope>NUCLEOTIDE SEQUENCE</scope>
</reference>
<gene>
    <name evidence="1" type="ORF">CEPIT_LOCUS15531</name>
</gene>
<organism evidence="1 2">
    <name type="scientific">Cuscuta epithymum</name>
    <dbReference type="NCBI Taxonomy" id="186058"/>
    <lineage>
        <taxon>Eukaryota</taxon>
        <taxon>Viridiplantae</taxon>
        <taxon>Streptophyta</taxon>
        <taxon>Embryophyta</taxon>
        <taxon>Tracheophyta</taxon>
        <taxon>Spermatophyta</taxon>
        <taxon>Magnoliopsida</taxon>
        <taxon>eudicotyledons</taxon>
        <taxon>Gunneridae</taxon>
        <taxon>Pentapetalae</taxon>
        <taxon>asterids</taxon>
        <taxon>lamiids</taxon>
        <taxon>Solanales</taxon>
        <taxon>Convolvulaceae</taxon>
        <taxon>Cuscuteae</taxon>
        <taxon>Cuscuta</taxon>
        <taxon>Cuscuta subgen. Cuscuta</taxon>
    </lineage>
</organism>
<dbReference type="Proteomes" id="UP001152523">
    <property type="component" value="Unassembled WGS sequence"/>
</dbReference>
<comment type="caution">
    <text evidence="1">The sequence shown here is derived from an EMBL/GenBank/DDBJ whole genome shotgun (WGS) entry which is preliminary data.</text>
</comment>
<evidence type="ECO:0000313" key="2">
    <source>
        <dbReference type="Proteomes" id="UP001152523"/>
    </source>
</evidence>
<evidence type="ECO:0000313" key="1">
    <source>
        <dbReference type="EMBL" id="CAH9101145.1"/>
    </source>
</evidence>
<protein>
    <submittedName>
        <fullName evidence="1">Uncharacterized protein</fullName>
    </submittedName>
</protein>
<dbReference type="AlphaFoldDB" id="A0AAV0DLI8"/>
<name>A0AAV0DLI8_9ASTE</name>
<proteinExistence type="predicted"/>